<dbReference type="Gene3D" id="3.30.559.10">
    <property type="entry name" value="Chloramphenicol acetyltransferase-like domain"/>
    <property type="match status" value="1"/>
</dbReference>
<dbReference type="InterPro" id="IPR045851">
    <property type="entry name" value="AMP-bd_C_sf"/>
</dbReference>
<evidence type="ECO:0000313" key="7">
    <source>
        <dbReference type="Proteomes" id="UP001597368"/>
    </source>
</evidence>
<dbReference type="PROSITE" id="PS50075">
    <property type="entry name" value="CARRIER"/>
    <property type="match status" value="1"/>
</dbReference>
<keyword evidence="2" id="KW-0596">Phosphopantetheine</keyword>
<dbReference type="Pfam" id="PF00501">
    <property type="entry name" value="AMP-binding"/>
    <property type="match status" value="1"/>
</dbReference>
<dbReference type="CDD" id="cd05235">
    <property type="entry name" value="SDR_e1"/>
    <property type="match status" value="1"/>
</dbReference>
<dbReference type="InterPro" id="IPR009081">
    <property type="entry name" value="PP-bd_ACP"/>
</dbReference>
<dbReference type="SUPFAM" id="SSF56801">
    <property type="entry name" value="Acetyl-CoA synthetase-like"/>
    <property type="match status" value="1"/>
</dbReference>
<dbReference type="CDD" id="cd19531">
    <property type="entry name" value="LCL_NRPS-like"/>
    <property type="match status" value="1"/>
</dbReference>
<dbReference type="InterPro" id="IPR013120">
    <property type="entry name" value="FAR_NAD-bd"/>
</dbReference>
<dbReference type="InterPro" id="IPR025110">
    <property type="entry name" value="AMP-bd_C"/>
</dbReference>
<dbReference type="InterPro" id="IPR036736">
    <property type="entry name" value="ACP-like_sf"/>
</dbReference>
<evidence type="ECO:0000313" key="6">
    <source>
        <dbReference type="EMBL" id="MFD1934542.1"/>
    </source>
</evidence>
<dbReference type="Pfam" id="PF00550">
    <property type="entry name" value="PP-binding"/>
    <property type="match status" value="1"/>
</dbReference>
<evidence type="ECO:0000256" key="2">
    <source>
        <dbReference type="ARBA" id="ARBA00022450"/>
    </source>
</evidence>
<gene>
    <name evidence="6" type="ORF">ACFSKW_24025</name>
</gene>
<dbReference type="Gene3D" id="3.40.50.720">
    <property type="entry name" value="NAD(P)-binding Rossmann-like Domain"/>
    <property type="match status" value="1"/>
</dbReference>
<dbReference type="InterPro" id="IPR010080">
    <property type="entry name" value="Thioester_reductase-like_dom"/>
</dbReference>
<dbReference type="PANTHER" id="PTHR45527">
    <property type="entry name" value="NONRIBOSOMAL PEPTIDE SYNTHETASE"/>
    <property type="match status" value="1"/>
</dbReference>
<protein>
    <submittedName>
        <fullName evidence="6">Amino acid adenylation domain-containing protein</fullName>
    </submittedName>
</protein>
<dbReference type="InterPro" id="IPR000873">
    <property type="entry name" value="AMP-dep_synth/lig_dom"/>
</dbReference>
<evidence type="ECO:0000256" key="1">
    <source>
        <dbReference type="ARBA" id="ARBA00001957"/>
    </source>
</evidence>
<reference evidence="7" key="1">
    <citation type="journal article" date="2019" name="Int. J. Syst. Evol. Microbiol.">
        <title>The Global Catalogue of Microorganisms (GCM) 10K type strain sequencing project: providing services to taxonomists for standard genome sequencing and annotation.</title>
        <authorList>
            <consortium name="The Broad Institute Genomics Platform"/>
            <consortium name="The Broad Institute Genome Sequencing Center for Infectious Disease"/>
            <person name="Wu L."/>
            <person name="Ma J."/>
        </authorList>
    </citation>
    <scope>NUCLEOTIDE SEQUENCE [LARGE SCALE GENOMIC DNA]</scope>
    <source>
        <strain evidence="7">ICMP 6774ER</strain>
    </source>
</reference>
<dbReference type="Gene3D" id="3.40.50.12780">
    <property type="entry name" value="N-terminal domain of ligase-like"/>
    <property type="match status" value="1"/>
</dbReference>
<dbReference type="Gene3D" id="1.10.1200.10">
    <property type="entry name" value="ACP-like"/>
    <property type="match status" value="1"/>
</dbReference>
<keyword evidence="7" id="KW-1185">Reference proteome</keyword>
<dbReference type="InterPro" id="IPR020806">
    <property type="entry name" value="PKS_PP-bd"/>
</dbReference>
<dbReference type="SUPFAM" id="SSF51735">
    <property type="entry name" value="NAD(P)-binding Rossmann-fold domains"/>
    <property type="match status" value="1"/>
</dbReference>
<dbReference type="SUPFAM" id="SSF52777">
    <property type="entry name" value="CoA-dependent acyltransferases"/>
    <property type="match status" value="2"/>
</dbReference>
<comment type="cofactor">
    <cofactor evidence="1">
        <name>pantetheine 4'-phosphate</name>
        <dbReference type="ChEBI" id="CHEBI:47942"/>
    </cofactor>
</comment>
<dbReference type="SUPFAM" id="SSF47336">
    <property type="entry name" value="ACP-like"/>
    <property type="match status" value="1"/>
</dbReference>
<evidence type="ECO:0000259" key="5">
    <source>
        <dbReference type="PROSITE" id="PS50075"/>
    </source>
</evidence>
<name>A0ABW4T0T5_9ACTN</name>
<feature type="domain" description="Carrier" evidence="5">
    <location>
        <begin position="955"/>
        <end position="1029"/>
    </location>
</feature>
<dbReference type="InterPro" id="IPR001242">
    <property type="entry name" value="Condensation_dom"/>
</dbReference>
<keyword evidence="4" id="KW-0436">Ligase</keyword>
<dbReference type="SMART" id="SM00823">
    <property type="entry name" value="PKS_PP"/>
    <property type="match status" value="1"/>
</dbReference>
<dbReference type="EMBL" id="JBHUFV010000035">
    <property type="protein sequence ID" value="MFD1934542.1"/>
    <property type="molecule type" value="Genomic_DNA"/>
</dbReference>
<dbReference type="Pfam" id="PF07993">
    <property type="entry name" value="NAD_binding_4"/>
    <property type="match status" value="1"/>
</dbReference>
<dbReference type="InterPro" id="IPR042099">
    <property type="entry name" value="ANL_N_sf"/>
</dbReference>
<dbReference type="InterPro" id="IPR036291">
    <property type="entry name" value="NAD(P)-bd_dom_sf"/>
</dbReference>
<sequence>MARGRNPRDQFTTVLSHGQERMWFLDRLAGGDSSYNMVVSVRLRGPLDQSALARALTEFVARHESLRTVFPEIDGTPVASVRPAAPVVVELVEAQDETEERLAALVAARTNASFDLAEGPLLKVTLMRLGVDHHVLVMVMHHIIGDAWSVERIMFPQLDELYTAFASGGVAPSRPATPYRSHAVAQRAVDHAGELAFWREELAGVPPLELPIDRPRPAVRSGNGAMAIHRMPIEVWERVTELARAERCTPFMVLMAAYQVLLRRHSGQDDFCVGTPVAGRDEEDLEAVFGLFVNTLAVRADLTGDPSVRELFKRVRRRLLRGFGRAAVPFERVVGELGTGRDPAIPPVFQTMLMLGNPDGEPLRLGGMEGEPVLSGLASARFDLALDVVVYPDALQFLFTYSTEVFEAATVRRMAGHLERLLREMPARPEARLSELAMLPPEEIAVLLPDGPPPAAAPSVRLEELFAEQARREPGAPAVVTPERTMTYLELDTQAEALARGLAARGVRPGQRVAVCATAGPEAIVAVLGTLKAGATYVPLDPSQPAERLAALLTDCEAALAIVAEGLRVAGTPTARVDELLAPADAPSLRAEGDAPAYVIYTSGSTGAPKGVVVGHDTVARLARAFVDLHGFGPGQRVLMVPPLSFDASAGDLYPALVSGAAIVLHPDPVALTGHELLRLCADHAITMVDAPSALWQQWVDDLSGLDAVDPGPLATVMVGGESVPVDRLRTWARLTGGRLAFFNHYGPTEATVCATVYRTVDGSELGERTHLPIGSPLPHVRAYVLDDVGGLAPIGVPGQLHLGGPCLARGYLGRTELTAERFPPDPFAPGAGMYATGDLARRRPDGRLEFLGRVDRQLKINGVRIEPAEVEAACLAHPAVREAVVTAVEGRLVAYLAGAPVSRAELRGFLAERLPAAMVPQAVVMLDGLPLTPHGKVDHRALPAPDAEAVPYESPRTPTERAVAAAWEETLGVRAGRRDNFFDLGGHSLLTPKTVNRIAARTGVAVELGAFFAAADLAELAARIDGHDVAAEKPDLMADATLPADFPPPAGPVPAAPPRRVLMTGATGFLGAYLLADLLGDPDTVVHCLVRGESPVKRVRRNLERYGLWSDAYLARIVPEQGDLAARGLGLPAGRLDDLADTLDLIVHSGGQVDFARPYGRLRPANVGGTLEILRLAGRGALTTPVHVVSTLGVHLTPGERIVRECDPLPDPELLHPGYDQSKWVADRLAASAREAGVPVAIHRPARIAGDSRTGACPPDDFLGRFFATCVAMGGVPDGENLDLAPVDHVAAAIGHLARTRATGDFHYYNPRTLSSAELVEGLRAKGFPVRLVQGSRWRAEVRRRLAAGEPLPVAAFPRFFAEYGDAKGPVFDCAATERTLATAGLTCPPASALLDGHLDHLIAAGVLVGAAASKESHE</sequence>
<dbReference type="Pfam" id="PF13193">
    <property type="entry name" value="AMP-binding_C"/>
    <property type="match status" value="1"/>
</dbReference>
<dbReference type="CDD" id="cd05930">
    <property type="entry name" value="A_NRPS"/>
    <property type="match status" value="1"/>
</dbReference>
<evidence type="ECO:0000256" key="4">
    <source>
        <dbReference type="ARBA" id="ARBA00022598"/>
    </source>
</evidence>
<dbReference type="NCBIfam" id="TIGR01746">
    <property type="entry name" value="Thioester-redct"/>
    <property type="match status" value="1"/>
</dbReference>
<dbReference type="Proteomes" id="UP001597368">
    <property type="component" value="Unassembled WGS sequence"/>
</dbReference>
<dbReference type="Gene3D" id="3.30.300.30">
    <property type="match status" value="1"/>
</dbReference>
<proteinExistence type="predicted"/>
<evidence type="ECO:0000256" key="3">
    <source>
        <dbReference type="ARBA" id="ARBA00022553"/>
    </source>
</evidence>
<dbReference type="RefSeq" id="WP_379574627.1">
    <property type="nucleotide sequence ID" value="NZ_JBHUFV010000035.1"/>
</dbReference>
<organism evidence="6 7">
    <name type="scientific">Nonomuraea mangrovi</name>
    <dbReference type="NCBI Taxonomy" id="2316207"/>
    <lineage>
        <taxon>Bacteria</taxon>
        <taxon>Bacillati</taxon>
        <taxon>Actinomycetota</taxon>
        <taxon>Actinomycetes</taxon>
        <taxon>Streptosporangiales</taxon>
        <taxon>Streptosporangiaceae</taxon>
        <taxon>Nonomuraea</taxon>
    </lineage>
</organism>
<dbReference type="InterPro" id="IPR020845">
    <property type="entry name" value="AMP-binding_CS"/>
</dbReference>
<dbReference type="InterPro" id="IPR023213">
    <property type="entry name" value="CAT-like_dom_sf"/>
</dbReference>
<accession>A0ABW4T0T5</accession>
<dbReference type="Pfam" id="PF00668">
    <property type="entry name" value="Condensation"/>
    <property type="match status" value="1"/>
</dbReference>
<keyword evidence="3" id="KW-0597">Phosphoprotein</keyword>
<dbReference type="NCBIfam" id="TIGR01733">
    <property type="entry name" value="AA-adenyl-dom"/>
    <property type="match status" value="1"/>
</dbReference>
<dbReference type="InterPro" id="IPR010071">
    <property type="entry name" value="AA_adenyl_dom"/>
</dbReference>
<dbReference type="PANTHER" id="PTHR45527:SF1">
    <property type="entry name" value="FATTY ACID SYNTHASE"/>
    <property type="match status" value="1"/>
</dbReference>
<dbReference type="PROSITE" id="PS00455">
    <property type="entry name" value="AMP_BINDING"/>
    <property type="match status" value="1"/>
</dbReference>
<dbReference type="Gene3D" id="3.30.559.30">
    <property type="entry name" value="Nonribosomal peptide synthetase, condensation domain"/>
    <property type="match status" value="1"/>
</dbReference>
<comment type="caution">
    <text evidence="6">The sequence shown here is derived from an EMBL/GenBank/DDBJ whole genome shotgun (WGS) entry which is preliminary data.</text>
</comment>